<proteinExistence type="predicted"/>
<sequence>MSKLAEIAWQMLAEGKSVEDVKLRTQLSTAVIEAMRKDQQRQYDSKHRREARNRQ</sequence>
<keyword evidence="2" id="KW-1185">Reference proteome</keyword>
<dbReference type="Proteomes" id="UP000773064">
    <property type="component" value="Unassembled WGS sequence"/>
</dbReference>
<gene>
    <name evidence="1" type="ORF">JS528_11240</name>
</gene>
<reference evidence="1 2" key="1">
    <citation type="journal article" date="2021" name="Environ. Microbiol.">
        <title>Genetic insights into the dark matter of the mammalian gut microbiota through targeted genome reconstruction.</title>
        <authorList>
            <person name="Lugli G.A."/>
            <person name="Alessandri G."/>
            <person name="Milani C."/>
            <person name="Viappiani A."/>
            <person name="Fontana F."/>
            <person name="Tarracchini C."/>
            <person name="Mancabelli L."/>
            <person name="Argentini C."/>
            <person name="Ruiz L."/>
            <person name="Margolles A."/>
            <person name="van Sinderen D."/>
            <person name="Turroni F."/>
            <person name="Ventura M."/>
        </authorList>
    </citation>
    <scope>NUCLEOTIDE SEQUENCE [LARGE SCALE GENOMIC DNA]</scope>
    <source>
        <strain evidence="1 2">MA2</strain>
    </source>
</reference>
<evidence type="ECO:0000313" key="2">
    <source>
        <dbReference type="Proteomes" id="UP000773064"/>
    </source>
</evidence>
<organism evidence="1 2">
    <name type="scientific">Bifidobacterium santillanense</name>
    <dbReference type="NCBI Taxonomy" id="2809028"/>
    <lineage>
        <taxon>Bacteria</taxon>
        <taxon>Bacillati</taxon>
        <taxon>Actinomycetota</taxon>
        <taxon>Actinomycetes</taxon>
        <taxon>Bifidobacteriales</taxon>
        <taxon>Bifidobacteriaceae</taxon>
        <taxon>Bifidobacterium</taxon>
    </lineage>
</organism>
<evidence type="ECO:0000313" key="1">
    <source>
        <dbReference type="EMBL" id="MBT1173893.1"/>
    </source>
</evidence>
<dbReference type="RefSeq" id="WP_214359126.1">
    <property type="nucleotide sequence ID" value="NZ_JAFEJS010000019.1"/>
</dbReference>
<dbReference type="EMBL" id="JAFEJS010000019">
    <property type="protein sequence ID" value="MBT1173893.1"/>
    <property type="molecule type" value="Genomic_DNA"/>
</dbReference>
<protein>
    <submittedName>
        <fullName evidence="1">Uncharacterized protein</fullName>
    </submittedName>
</protein>
<name>A0ABS5UTR6_9BIFI</name>
<comment type="caution">
    <text evidence="1">The sequence shown here is derived from an EMBL/GenBank/DDBJ whole genome shotgun (WGS) entry which is preliminary data.</text>
</comment>
<accession>A0ABS5UTR6</accession>